<sequence length="84" mass="9315">MSNTLRVNEDKLRGAQTDAGQTEALMPSTCGQVNQHQDQGCTDQAILGVLECMTSLIVRKCQPSTDTKPRRKNVRNRGTITIRK</sequence>
<accession>A0AAD9NQA4</accession>
<evidence type="ECO:0000256" key="1">
    <source>
        <dbReference type="SAM" id="MobiDB-lite"/>
    </source>
</evidence>
<keyword evidence="3" id="KW-1185">Reference proteome</keyword>
<dbReference type="Proteomes" id="UP001209878">
    <property type="component" value="Unassembled WGS sequence"/>
</dbReference>
<evidence type="ECO:0000313" key="3">
    <source>
        <dbReference type="Proteomes" id="UP001209878"/>
    </source>
</evidence>
<comment type="caution">
    <text evidence="2">The sequence shown here is derived from an EMBL/GenBank/DDBJ whole genome shotgun (WGS) entry which is preliminary data.</text>
</comment>
<proteinExistence type="predicted"/>
<name>A0AAD9NQA4_RIDPI</name>
<protein>
    <submittedName>
        <fullName evidence="2">Uncharacterized protein</fullName>
    </submittedName>
</protein>
<organism evidence="2 3">
    <name type="scientific">Ridgeia piscesae</name>
    <name type="common">Tubeworm</name>
    <dbReference type="NCBI Taxonomy" id="27915"/>
    <lineage>
        <taxon>Eukaryota</taxon>
        <taxon>Metazoa</taxon>
        <taxon>Spiralia</taxon>
        <taxon>Lophotrochozoa</taxon>
        <taxon>Annelida</taxon>
        <taxon>Polychaeta</taxon>
        <taxon>Sedentaria</taxon>
        <taxon>Canalipalpata</taxon>
        <taxon>Sabellida</taxon>
        <taxon>Siboglinidae</taxon>
        <taxon>Ridgeia</taxon>
    </lineage>
</organism>
<reference evidence="2" key="1">
    <citation type="journal article" date="2023" name="Mol. Biol. Evol.">
        <title>Third-Generation Sequencing Reveals the Adaptive Role of the Epigenome in Three Deep-Sea Polychaetes.</title>
        <authorList>
            <person name="Perez M."/>
            <person name="Aroh O."/>
            <person name="Sun Y."/>
            <person name="Lan Y."/>
            <person name="Juniper S.K."/>
            <person name="Young C.R."/>
            <person name="Angers B."/>
            <person name="Qian P.Y."/>
        </authorList>
    </citation>
    <scope>NUCLEOTIDE SEQUENCE</scope>
    <source>
        <strain evidence="2">R07B-5</strain>
    </source>
</reference>
<feature type="region of interest" description="Disordered" evidence="1">
    <location>
        <begin position="63"/>
        <end position="84"/>
    </location>
</feature>
<dbReference type="AlphaFoldDB" id="A0AAD9NQA4"/>
<dbReference type="EMBL" id="JAODUO010000543">
    <property type="protein sequence ID" value="KAK2178450.1"/>
    <property type="molecule type" value="Genomic_DNA"/>
</dbReference>
<evidence type="ECO:0000313" key="2">
    <source>
        <dbReference type="EMBL" id="KAK2178450.1"/>
    </source>
</evidence>
<feature type="region of interest" description="Disordered" evidence="1">
    <location>
        <begin position="1"/>
        <end position="23"/>
    </location>
</feature>
<gene>
    <name evidence="2" type="ORF">NP493_543g02000</name>
</gene>